<feature type="domain" description="Protein kinase" evidence="4">
    <location>
        <begin position="13"/>
        <end position="300"/>
    </location>
</feature>
<dbReference type="Proteomes" id="UP001470230">
    <property type="component" value="Unassembled WGS sequence"/>
</dbReference>
<evidence type="ECO:0000256" key="1">
    <source>
        <dbReference type="ARBA" id="ARBA00022741"/>
    </source>
</evidence>
<evidence type="ECO:0000256" key="2">
    <source>
        <dbReference type="ARBA" id="ARBA00022840"/>
    </source>
</evidence>
<dbReference type="InterPro" id="IPR017441">
    <property type="entry name" value="Protein_kinase_ATP_BS"/>
</dbReference>
<dbReference type="InterPro" id="IPR011009">
    <property type="entry name" value="Kinase-like_dom_sf"/>
</dbReference>
<dbReference type="PANTHER" id="PTHR44329">
    <property type="entry name" value="SERINE/THREONINE-PROTEIN KINASE TNNI3K-RELATED"/>
    <property type="match status" value="1"/>
</dbReference>
<dbReference type="SUPFAM" id="SSF56112">
    <property type="entry name" value="Protein kinase-like (PK-like)"/>
    <property type="match status" value="1"/>
</dbReference>
<dbReference type="PROSITE" id="PS50011">
    <property type="entry name" value="PROTEIN_KINASE_DOM"/>
    <property type="match status" value="1"/>
</dbReference>
<feature type="binding site" evidence="3">
    <location>
        <position position="42"/>
    </location>
    <ligand>
        <name>ATP</name>
        <dbReference type="ChEBI" id="CHEBI:30616"/>
    </ligand>
</feature>
<dbReference type="EMBL" id="JAPFFF010000004">
    <property type="protein sequence ID" value="KAK8891116.1"/>
    <property type="molecule type" value="Genomic_DNA"/>
</dbReference>
<dbReference type="PROSITE" id="PS00109">
    <property type="entry name" value="PROTEIN_KINASE_TYR"/>
    <property type="match status" value="1"/>
</dbReference>
<gene>
    <name evidence="5" type="ORF">M9Y10_028321</name>
</gene>
<dbReference type="PRINTS" id="PR00109">
    <property type="entry name" value="TYRKINASE"/>
</dbReference>
<dbReference type="InterPro" id="IPR000719">
    <property type="entry name" value="Prot_kinase_dom"/>
</dbReference>
<keyword evidence="1 3" id="KW-0547">Nucleotide-binding</keyword>
<evidence type="ECO:0000313" key="6">
    <source>
        <dbReference type="Proteomes" id="UP001470230"/>
    </source>
</evidence>
<evidence type="ECO:0000313" key="5">
    <source>
        <dbReference type="EMBL" id="KAK8891116.1"/>
    </source>
</evidence>
<proteinExistence type="predicted"/>
<name>A0ABR2KJ58_9EUKA</name>
<evidence type="ECO:0000259" key="4">
    <source>
        <dbReference type="PROSITE" id="PS50011"/>
    </source>
</evidence>
<dbReference type="PROSITE" id="PS00107">
    <property type="entry name" value="PROTEIN_KINASE_ATP"/>
    <property type="match status" value="1"/>
</dbReference>
<dbReference type="InterPro" id="IPR008266">
    <property type="entry name" value="Tyr_kinase_AS"/>
</dbReference>
<sequence length="368" mass="42493">MSLFSSFIETDDLQIGEEIGRGTYGIVYKGKYLKSGKSVAIKILKNILISKEDQTVFLREAMIHSTIHHSGIVEFIGFRFPLCDNEIKKEKKEKKKERKEIISNPIIVTEYVTNGSLKDINERYLKSRKVLPNYGPTERAIIIFGIAYAMCKAHSANVIHQDLTIANILLDEKMHPKIADFGCARLASDKTDFSMVGTPFSMAPEVIRCEHHDKPADVYSFGILLISLFTNEVIMNDGLPIKSVPDFLSRIEEGVRPRRPHGMPYFYWKLAKKCWNDDPSQRPTFERVVSKLLQNDEAALQEKGVTTDLERLFSYQKEIMKDHKKKSNHFPNSQTYVAKKIPVPPSNKFFYSSYRREFRKSSFNWKRH</sequence>
<dbReference type="PANTHER" id="PTHR44329:SF298">
    <property type="entry name" value="MIXED LINEAGE KINASE DOMAIN-LIKE PROTEIN"/>
    <property type="match status" value="1"/>
</dbReference>
<comment type="caution">
    <text evidence="5">The sequence shown here is derived from an EMBL/GenBank/DDBJ whole genome shotgun (WGS) entry which is preliminary data.</text>
</comment>
<protein>
    <recommendedName>
        <fullName evidence="4">Protein kinase domain-containing protein</fullName>
    </recommendedName>
</protein>
<organism evidence="5 6">
    <name type="scientific">Tritrichomonas musculus</name>
    <dbReference type="NCBI Taxonomy" id="1915356"/>
    <lineage>
        <taxon>Eukaryota</taxon>
        <taxon>Metamonada</taxon>
        <taxon>Parabasalia</taxon>
        <taxon>Tritrichomonadida</taxon>
        <taxon>Tritrichomonadidae</taxon>
        <taxon>Tritrichomonas</taxon>
    </lineage>
</organism>
<accession>A0ABR2KJ58</accession>
<dbReference type="InterPro" id="IPR001245">
    <property type="entry name" value="Ser-Thr/Tyr_kinase_cat_dom"/>
</dbReference>
<reference evidence="5 6" key="1">
    <citation type="submission" date="2024-04" db="EMBL/GenBank/DDBJ databases">
        <title>Tritrichomonas musculus Genome.</title>
        <authorList>
            <person name="Alves-Ferreira E."/>
            <person name="Grigg M."/>
            <person name="Lorenzi H."/>
            <person name="Galac M."/>
        </authorList>
    </citation>
    <scope>NUCLEOTIDE SEQUENCE [LARGE SCALE GENOMIC DNA]</scope>
    <source>
        <strain evidence="5 6">EAF2021</strain>
    </source>
</reference>
<keyword evidence="6" id="KW-1185">Reference proteome</keyword>
<dbReference type="Gene3D" id="1.10.510.10">
    <property type="entry name" value="Transferase(Phosphotransferase) domain 1"/>
    <property type="match status" value="1"/>
</dbReference>
<dbReference type="Pfam" id="PF00069">
    <property type="entry name" value="Pkinase"/>
    <property type="match status" value="1"/>
</dbReference>
<evidence type="ECO:0000256" key="3">
    <source>
        <dbReference type="PROSITE-ProRule" id="PRU10141"/>
    </source>
</evidence>
<keyword evidence="2 3" id="KW-0067">ATP-binding</keyword>
<dbReference type="InterPro" id="IPR051681">
    <property type="entry name" value="Ser/Thr_Kinases-Pseudokinases"/>
</dbReference>